<feature type="region of interest" description="Disordered" evidence="1">
    <location>
        <begin position="541"/>
        <end position="562"/>
    </location>
</feature>
<comment type="caution">
    <text evidence="2">The sequence shown here is derived from an EMBL/GenBank/DDBJ whole genome shotgun (WGS) entry which is preliminary data.</text>
</comment>
<dbReference type="Proteomes" id="UP000559027">
    <property type="component" value="Unassembled WGS sequence"/>
</dbReference>
<accession>A0A8H5D6P2</accession>
<protein>
    <submittedName>
        <fullName evidence="2">Uncharacterized protein</fullName>
    </submittedName>
</protein>
<keyword evidence="3" id="KW-1185">Reference proteome</keyword>
<dbReference type="AlphaFoldDB" id="A0A8H5D6P2"/>
<dbReference type="PANTHER" id="PTHR33973">
    <property type="entry name" value="OS07G0153300 PROTEIN"/>
    <property type="match status" value="1"/>
</dbReference>
<organism evidence="2 3">
    <name type="scientific">Leucocoprinus leucothites</name>
    <dbReference type="NCBI Taxonomy" id="201217"/>
    <lineage>
        <taxon>Eukaryota</taxon>
        <taxon>Fungi</taxon>
        <taxon>Dikarya</taxon>
        <taxon>Basidiomycota</taxon>
        <taxon>Agaricomycotina</taxon>
        <taxon>Agaricomycetes</taxon>
        <taxon>Agaricomycetidae</taxon>
        <taxon>Agaricales</taxon>
        <taxon>Agaricineae</taxon>
        <taxon>Agaricaceae</taxon>
        <taxon>Leucocoprinus</taxon>
    </lineage>
</organism>
<sequence>MAPAMSDPVPQGYILQNRVTHFRGLPISSTHAFRYHTLSFLLGVDALESGQLDLAAGFVFGYGRRWGRLLGLRSQPYLNTLSSSSIRQKLEDQLRKHHRLRNDETFQDAWIMTMPSILGFEGINPLTVYFCYQNQALWIVVLEIHNTFGESHVHLLEVGTNEDTTIARGYDHQWTFRRQFHVSPFNDRSGFYTVSVKSPGMAPRSYKADMNAGGSILLPVVSVRLYTDPETTTSLSPEGSSLMCGNDDQAPAEMHGRPSLGKLKLAAYLRTTSILPLTTKNVMQQLMKQPFVLFLTMPRILYHAWVLHFSKRLDVFPRPEPHPVITRSESPSTDEAVPGGGVGWQDESVLESYARRVIIEFLHRRTAETGVSVVLRPSNPSIAPTKILTAGKTDDASTLEISYLTPRLFTTLFSCPSGAHSLLLGSDAEKFFQVSSKHLFTTIFSYATRPQAKASFLQGTLQSLRRARVPDGLDITSPVTHFLDIHRSTPSLVLSTIVLCSIALLDYLERTIFRATGARFVVGTEPWNAWQRAVLLHTNRKDGKVGGPGSPSIVYGSARRDG</sequence>
<gene>
    <name evidence="2" type="ORF">D9756_008075</name>
</gene>
<dbReference type="Pfam" id="PF07103">
    <property type="entry name" value="DUF1365"/>
    <property type="match status" value="1"/>
</dbReference>
<evidence type="ECO:0000313" key="3">
    <source>
        <dbReference type="Proteomes" id="UP000559027"/>
    </source>
</evidence>
<dbReference type="EMBL" id="JAACJO010000010">
    <property type="protein sequence ID" value="KAF5353227.1"/>
    <property type="molecule type" value="Genomic_DNA"/>
</dbReference>
<name>A0A8H5D6P2_9AGAR</name>
<dbReference type="PANTHER" id="PTHR33973:SF4">
    <property type="entry name" value="OS07G0153300 PROTEIN"/>
    <property type="match status" value="1"/>
</dbReference>
<dbReference type="OrthoDB" id="3340520at2759"/>
<proteinExistence type="predicted"/>
<dbReference type="InterPro" id="IPR010775">
    <property type="entry name" value="DUF1365"/>
</dbReference>
<reference evidence="2 3" key="1">
    <citation type="journal article" date="2020" name="ISME J.">
        <title>Uncovering the hidden diversity of litter-decomposition mechanisms in mushroom-forming fungi.</title>
        <authorList>
            <person name="Floudas D."/>
            <person name="Bentzer J."/>
            <person name="Ahren D."/>
            <person name="Johansson T."/>
            <person name="Persson P."/>
            <person name="Tunlid A."/>
        </authorList>
    </citation>
    <scope>NUCLEOTIDE SEQUENCE [LARGE SCALE GENOMIC DNA]</scope>
    <source>
        <strain evidence="2 3">CBS 146.42</strain>
    </source>
</reference>
<evidence type="ECO:0000313" key="2">
    <source>
        <dbReference type="EMBL" id="KAF5353227.1"/>
    </source>
</evidence>
<evidence type="ECO:0000256" key="1">
    <source>
        <dbReference type="SAM" id="MobiDB-lite"/>
    </source>
</evidence>